<proteinExistence type="predicted"/>
<accession>A0A1Y0E821</accession>
<dbReference type="EMBL" id="CP021431">
    <property type="protein sequence ID" value="ART99753.1"/>
    <property type="molecule type" value="Genomic_DNA"/>
</dbReference>
<dbReference type="InterPro" id="IPR038058">
    <property type="entry name" value="PhnH-like_sp"/>
</dbReference>
<keyword evidence="1" id="KW-0808">Transferase</keyword>
<dbReference type="SUPFAM" id="SSF159709">
    <property type="entry name" value="PhnH-like"/>
    <property type="match status" value="1"/>
</dbReference>
<dbReference type="RefSeq" id="WP_087206080.1">
    <property type="nucleotide sequence ID" value="NZ_CP021431.1"/>
</dbReference>
<gene>
    <name evidence="1" type="primary">phnH</name>
    <name evidence="1" type="ORF">LOKVESSMR4R_00414</name>
</gene>
<protein>
    <submittedName>
        <fullName evidence="1">Alpha-D-ribose 1-methylphosphonate 5-triphosphate synthase subunit PhnH</fullName>
        <ecNumber evidence="1">2.7.8.37</ecNumber>
    </submittedName>
</protein>
<dbReference type="KEGG" id="lvs:LOKVESSMR4R_00414"/>
<sequence length="178" mass="18869">MLTTPAPDAEETQANAAFEAALWACSRPGLPRQLPAPGEAALIAALLDRECAAYAGDPLLIPVLAQTGAGLVDLCQADHAFLGRLQDITLLGQCRTGSDLYPDQGATLVIRAKFAQGPRIRLTGPGVDGAVVIQLDGLPAGFWQERARLIRYPMGFDIFFLDGECLVGLPRSTKVEVA</sequence>
<dbReference type="GO" id="GO:0019634">
    <property type="term" value="P:organic phosphonate metabolic process"/>
    <property type="evidence" value="ECO:0007669"/>
    <property type="project" value="InterPro"/>
</dbReference>
<name>A0A1Y0E821_9RHOB</name>
<evidence type="ECO:0000313" key="2">
    <source>
        <dbReference type="Proteomes" id="UP000195273"/>
    </source>
</evidence>
<dbReference type="OrthoDB" id="7947094at2"/>
<dbReference type="GO" id="GO:0061693">
    <property type="term" value="F:alpha-D-ribose 1-methylphosphonate 5-triphosphate synthase activity"/>
    <property type="evidence" value="ECO:0007669"/>
    <property type="project" value="UniProtKB-EC"/>
</dbReference>
<dbReference type="Pfam" id="PF05845">
    <property type="entry name" value="PhnH"/>
    <property type="match status" value="1"/>
</dbReference>
<keyword evidence="2" id="KW-1185">Reference proteome</keyword>
<dbReference type="AlphaFoldDB" id="A0A1Y0E821"/>
<dbReference type="Gene3D" id="3.40.50.11310">
    <property type="entry name" value="Bacterial phosphonate metabolism protein PhnH"/>
    <property type="match status" value="1"/>
</dbReference>
<dbReference type="EC" id="2.7.8.37" evidence="1"/>
<dbReference type="InterPro" id="IPR008772">
    <property type="entry name" value="Phosphonate_metab_PhnH"/>
</dbReference>
<evidence type="ECO:0000313" key="1">
    <source>
        <dbReference type="EMBL" id="ART99753.1"/>
    </source>
</evidence>
<organism evidence="1 2">
    <name type="scientific">Yoonia vestfoldensis</name>
    <dbReference type="NCBI Taxonomy" id="245188"/>
    <lineage>
        <taxon>Bacteria</taxon>
        <taxon>Pseudomonadati</taxon>
        <taxon>Pseudomonadota</taxon>
        <taxon>Alphaproteobacteria</taxon>
        <taxon>Rhodobacterales</taxon>
        <taxon>Paracoccaceae</taxon>
        <taxon>Yoonia</taxon>
    </lineage>
</organism>
<dbReference type="Proteomes" id="UP000195273">
    <property type="component" value="Chromosome"/>
</dbReference>
<reference evidence="1 2" key="1">
    <citation type="submission" date="2017-05" db="EMBL/GenBank/DDBJ databases">
        <title>Genome Sequence of Loktanella vestfoldensis Strain SMR4r Isolated from a Culture of the Diatom Skeletonema marinoi.</title>
        <authorList>
            <person name="Topel M."/>
            <person name="Pinder M.I.M."/>
            <person name="Johansson O.N."/>
            <person name="Kourtchenko O."/>
            <person name="Godhe A."/>
            <person name="Clarke A.K."/>
        </authorList>
    </citation>
    <scope>NUCLEOTIDE SEQUENCE [LARGE SCALE GENOMIC DNA]</scope>
    <source>
        <strain evidence="1 2">SMR4r</strain>
    </source>
</reference>
<dbReference type="NCBIfam" id="TIGR03292">
    <property type="entry name" value="PhnH_redo"/>
    <property type="match status" value="1"/>
</dbReference>